<dbReference type="Proteomes" id="UP000788419">
    <property type="component" value="Unassembled WGS sequence"/>
</dbReference>
<protein>
    <recommendedName>
        <fullName evidence="2">DUF4142 domain-containing protein</fullName>
    </recommendedName>
</protein>
<comment type="caution">
    <text evidence="3">The sequence shown here is derived from an EMBL/GenBank/DDBJ whole genome shotgun (WGS) entry which is preliminary data.</text>
</comment>
<dbReference type="PANTHER" id="PTHR38593">
    <property type="entry name" value="BLR2558 PROTEIN"/>
    <property type="match status" value="1"/>
</dbReference>
<organism evidence="3 4">
    <name type="scientific">Pseudoxanthomonas daejeonensis</name>
    <dbReference type="NCBI Taxonomy" id="266062"/>
    <lineage>
        <taxon>Bacteria</taxon>
        <taxon>Pseudomonadati</taxon>
        <taxon>Pseudomonadota</taxon>
        <taxon>Gammaproteobacteria</taxon>
        <taxon>Lysobacterales</taxon>
        <taxon>Lysobacteraceae</taxon>
        <taxon>Pseudoxanthomonas</taxon>
    </lineage>
</organism>
<name>A0ABQ6ZBM1_9GAMM</name>
<keyword evidence="4" id="KW-1185">Reference proteome</keyword>
<dbReference type="RefSeq" id="WP_162408506.1">
    <property type="nucleotide sequence ID" value="NZ_CP093331.1"/>
</dbReference>
<evidence type="ECO:0000313" key="4">
    <source>
        <dbReference type="Proteomes" id="UP000788419"/>
    </source>
</evidence>
<gene>
    <name evidence="3" type="ORF">CSC65_03115</name>
</gene>
<dbReference type="Pfam" id="PF13628">
    <property type="entry name" value="DUF4142"/>
    <property type="match status" value="1"/>
</dbReference>
<evidence type="ECO:0000313" key="3">
    <source>
        <dbReference type="EMBL" id="KAF1697036.1"/>
    </source>
</evidence>
<feature type="domain" description="DUF4142" evidence="2">
    <location>
        <begin position="63"/>
        <end position="195"/>
    </location>
</feature>
<dbReference type="EMBL" id="PDWN01000002">
    <property type="protein sequence ID" value="KAF1697036.1"/>
    <property type="molecule type" value="Genomic_DNA"/>
</dbReference>
<dbReference type="PROSITE" id="PS51257">
    <property type="entry name" value="PROKAR_LIPOPROTEIN"/>
    <property type="match status" value="1"/>
</dbReference>
<feature type="compositionally biased region" description="Low complexity" evidence="1">
    <location>
        <begin position="43"/>
        <end position="57"/>
    </location>
</feature>
<sequence length="201" mass="20460">MKSNLLALAVIALGTSGLVGCQRDDDRLTGAERAASTQPEPAPADSAGDAAGPGAATSDEGAALAVLNAINSHEIAAGQQALAKGVKGDVAAYAQMMIDQHGENRSKTTALGPDENAPEAVAQRSKGEQELAALDRVAGDGYAKAYVDAMVKGHAEALDVLDSRLIPSATRPEVKAHLVVAREHVANHLKQAEALRAATGG</sequence>
<evidence type="ECO:0000256" key="1">
    <source>
        <dbReference type="SAM" id="MobiDB-lite"/>
    </source>
</evidence>
<evidence type="ECO:0000259" key="2">
    <source>
        <dbReference type="Pfam" id="PF13628"/>
    </source>
</evidence>
<dbReference type="PANTHER" id="PTHR38593:SF1">
    <property type="entry name" value="BLR2558 PROTEIN"/>
    <property type="match status" value="1"/>
</dbReference>
<proteinExistence type="predicted"/>
<reference evidence="3 4" key="1">
    <citation type="submission" date="2017-10" db="EMBL/GenBank/DDBJ databases">
        <title>Whole genome sequencing of members of genus Pseudoxanthomonas.</title>
        <authorList>
            <person name="Kumar S."/>
            <person name="Bansal K."/>
            <person name="Kaur A."/>
            <person name="Patil P."/>
            <person name="Sharma S."/>
            <person name="Patil P.B."/>
        </authorList>
    </citation>
    <scope>NUCLEOTIDE SEQUENCE [LARGE SCALE GENOMIC DNA]</scope>
    <source>
        <strain evidence="3 4">DSM 17801</strain>
    </source>
</reference>
<feature type="region of interest" description="Disordered" evidence="1">
    <location>
        <begin position="29"/>
        <end position="57"/>
    </location>
</feature>
<dbReference type="InterPro" id="IPR025419">
    <property type="entry name" value="DUF4142"/>
</dbReference>
<accession>A0ABQ6ZBM1</accession>